<organism evidence="1 2">
    <name type="scientific">Actinokineospora auranticolor</name>
    <dbReference type="NCBI Taxonomy" id="155976"/>
    <lineage>
        <taxon>Bacteria</taxon>
        <taxon>Bacillati</taxon>
        <taxon>Actinomycetota</taxon>
        <taxon>Actinomycetes</taxon>
        <taxon>Pseudonocardiales</taxon>
        <taxon>Pseudonocardiaceae</taxon>
        <taxon>Actinokineospora</taxon>
    </lineage>
</organism>
<reference evidence="1 2" key="1">
    <citation type="submission" date="2018-02" db="EMBL/GenBank/DDBJ databases">
        <title>Genomic Encyclopedia of Archaeal and Bacterial Type Strains, Phase II (KMG-II): from individual species to whole genera.</title>
        <authorList>
            <person name="Goeker M."/>
        </authorList>
    </citation>
    <scope>NUCLEOTIDE SEQUENCE [LARGE SCALE GENOMIC DNA]</scope>
    <source>
        <strain evidence="1 2">YU 961-1</strain>
    </source>
</reference>
<evidence type="ECO:0000313" key="1">
    <source>
        <dbReference type="EMBL" id="PPK63322.1"/>
    </source>
</evidence>
<name>A0A2S6GDL1_9PSEU</name>
<dbReference type="RefSeq" id="WP_181043881.1">
    <property type="nucleotide sequence ID" value="NZ_CP154825.1"/>
</dbReference>
<dbReference type="Proteomes" id="UP000239203">
    <property type="component" value="Unassembled WGS sequence"/>
</dbReference>
<keyword evidence="2" id="KW-1185">Reference proteome</keyword>
<proteinExistence type="predicted"/>
<evidence type="ECO:0000313" key="2">
    <source>
        <dbReference type="Proteomes" id="UP000239203"/>
    </source>
</evidence>
<protein>
    <submittedName>
        <fullName evidence="1">Uncharacterized protein</fullName>
    </submittedName>
</protein>
<dbReference type="EMBL" id="PTIX01000029">
    <property type="protein sequence ID" value="PPK63322.1"/>
    <property type="molecule type" value="Genomic_DNA"/>
</dbReference>
<accession>A0A2S6GDL1</accession>
<dbReference type="AlphaFoldDB" id="A0A2S6GDL1"/>
<gene>
    <name evidence="1" type="ORF">CLV40_12935</name>
</gene>
<comment type="caution">
    <text evidence="1">The sequence shown here is derived from an EMBL/GenBank/DDBJ whole genome shotgun (WGS) entry which is preliminary data.</text>
</comment>
<sequence length="45" mass="5030">MRRPLAIRRDWAGDVRGCGIDSGYHLVEEALTERATALSAFLQAR</sequence>